<evidence type="ECO:0000256" key="1">
    <source>
        <dbReference type="SAM" id="Phobius"/>
    </source>
</evidence>
<gene>
    <name evidence="2" type="ORF">EKO27_g4745</name>
</gene>
<dbReference type="EMBL" id="RYZI01000117">
    <property type="protein sequence ID" value="RWA10360.1"/>
    <property type="molecule type" value="Genomic_DNA"/>
</dbReference>
<evidence type="ECO:0000313" key="3">
    <source>
        <dbReference type="Proteomes" id="UP000286045"/>
    </source>
</evidence>
<accession>A0A439D7I1</accession>
<dbReference type="Proteomes" id="UP000286045">
    <property type="component" value="Unassembled WGS sequence"/>
</dbReference>
<keyword evidence="1" id="KW-1133">Transmembrane helix</keyword>
<sequence>MASEPAPYTGFYARFLSPARSVDFVSLSTPFRGWFDTTNGSPEQQAMDFDRPALEPPPGIQPNFDNPPNGNIQAHFGIAICIFLVFVGASLRAYSKIVCMKEVKLEDCEYFHPYYCLS</sequence>
<comment type="caution">
    <text evidence="2">The sequence shown here is derived from an EMBL/GenBank/DDBJ whole genome shotgun (WGS) entry which is preliminary data.</text>
</comment>
<keyword evidence="3" id="KW-1185">Reference proteome</keyword>
<name>A0A439D7I1_9PEZI</name>
<keyword evidence="1" id="KW-0812">Transmembrane</keyword>
<evidence type="ECO:0000313" key="2">
    <source>
        <dbReference type="EMBL" id="RWA10360.1"/>
    </source>
</evidence>
<reference evidence="2 3" key="1">
    <citation type="submission" date="2018-12" db="EMBL/GenBank/DDBJ databases">
        <title>Draft genome sequence of Xylaria grammica IHI A82.</title>
        <authorList>
            <person name="Buettner E."/>
            <person name="Kellner H."/>
        </authorList>
    </citation>
    <scope>NUCLEOTIDE SEQUENCE [LARGE SCALE GENOMIC DNA]</scope>
    <source>
        <strain evidence="2 3">IHI A82</strain>
    </source>
</reference>
<feature type="transmembrane region" description="Helical" evidence="1">
    <location>
        <begin position="72"/>
        <end position="94"/>
    </location>
</feature>
<keyword evidence="1" id="KW-0472">Membrane</keyword>
<dbReference type="STRING" id="363999.A0A439D7I1"/>
<organism evidence="2 3">
    <name type="scientific">Xylaria grammica</name>
    <dbReference type="NCBI Taxonomy" id="363999"/>
    <lineage>
        <taxon>Eukaryota</taxon>
        <taxon>Fungi</taxon>
        <taxon>Dikarya</taxon>
        <taxon>Ascomycota</taxon>
        <taxon>Pezizomycotina</taxon>
        <taxon>Sordariomycetes</taxon>
        <taxon>Xylariomycetidae</taxon>
        <taxon>Xylariales</taxon>
        <taxon>Xylariaceae</taxon>
        <taxon>Xylaria</taxon>
    </lineage>
</organism>
<proteinExistence type="predicted"/>
<protein>
    <submittedName>
        <fullName evidence="2">Uncharacterized protein</fullName>
    </submittedName>
</protein>
<dbReference type="AlphaFoldDB" id="A0A439D7I1"/>